<dbReference type="Proteomes" id="UP000219612">
    <property type="component" value="Unassembled WGS sequence"/>
</dbReference>
<accession>A0A285HFU7</accession>
<sequence length="50" mass="5563">MAVRCSEVALYGGFCVGFGGEWLIPYLCGVVFQPCIKRVRLVRLVMRAVV</sequence>
<keyword evidence="2" id="KW-1185">Reference proteome</keyword>
<dbReference type="EMBL" id="OBDY01000004">
    <property type="protein sequence ID" value="SNY34622.1"/>
    <property type="molecule type" value="Genomic_DNA"/>
</dbReference>
<dbReference type="AlphaFoldDB" id="A0A285HFU7"/>
<evidence type="ECO:0000313" key="2">
    <source>
        <dbReference type="Proteomes" id="UP000219612"/>
    </source>
</evidence>
<evidence type="ECO:0000313" key="1">
    <source>
        <dbReference type="EMBL" id="SNY34622.1"/>
    </source>
</evidence>
<proteinExistence type="predicted"/>
<protein>
    <submittedName>
        <fullName evidence="1">Uncharacterized protein</fullName>
    </submittedName>
</protein>
<gene>
    <name evidence="1" type="ORF">SAMN05421748_104311</name>
</gene>
<organism evidence="1 2">
    <name type="scientific">Paractinoplanes atraurantiacus</name>
    <dbReference type="NCBI Taxonomy" id="1036182"/>
    <lineage>
        <taxon>Bacteria</taxon>
        <taxon>Bacillati</taxon>
        <taxon>Actinomycetota</taxon>
        <taxon>Actinomycetes</taxon>
        <taxon>Micromonosporales</taxon>
        <taxon>Micromonosporaceae</taxon>
        <taxon>Paractinoplanes</taxon>
    </lineage>
</organism>
<name>A0A285HFU7_9ACTN</name>
<reference evidence="1 2" key="1">
    <citation type="submission" date="2017-09" db="EMBL/GenBank/DDBJ databases">
        <authorList>
            <person name="Ehlers B."/>
            <person name="Leendertz F.H."/>
        </authorList>
    </citation>
    <scope>NUCLEOTIDE SEQUENCE [LARGE SCALE GENOMIC DNA]</scope>
    <source>
        <strain evidence="1 2">CGMCC 4.6857</strain>
    </source>
</reference>